<evidence type="ECO:0000313" key="3">
    <source>
        <dbReference type="Proteomes" id="UP000192330"/>
    </source>
</evidence>
<evidence type="ECO:0000259" key="1">
    <source>
        <dbReference type="Pfam" id="PF18557"/>
    </source>
</evidence>
<dbReference type="Proteomes" id="UP000192330">
    <property type="component" value="Unassembled WGS sequence"/>
</dbReference>
<gene>
    <name evidence="2" type="ORF">SAMN06295998_10856</name>
</gene>
<sequence length="48" mass="5628">MALPNRKSGLEEQIEENLRKVYQKTVEEDVPDRFKALLEKLKAQEANK</sequence>
<dbReference type="Pfam" id="PF18557">
    <property type="entry name" value="NepR"/>
    <property type="match status" value="1"/>
</dbReference>
<name>A0A1W2CKG9_9RHOB</name>
<evidence type="ECO:0000313" key="2">
    <source>
        <dbReference type="EMBL" id="SMC85474.1"/>
    </source>
</evidence>
<protein>
    <recommendedName>
        <fullName evidence="1">Anti-sigma factor NepR domain-containing protein</fullName>
    </recommendedName>
</protein>
<dbReference type="EMBL" id="FWYD01000008">
    <property type="protein sequence ID" value="SMC85474.1"/>
    <property type="molecule type" value="Genomic_DNA"/>
</dbReference>
<proteinExistence type="predicted"/>
<organism evidence="2 3">
    <name type="scientific">Primorskyibacter flagellatus</name>
    <dbReference type="NCBI Taxonomy" id="1387277"/>
    <lineage>
        <taxon>Bacteria</taxon>
        <taxon>Pseudomonadati</taxon>
        <taxon>Pseudomonadota</taxon>
        <taxon>Alphaproteobacteria</taxon>
        <taxon>Rhodobacterales</taxon>
        <taxon>Roseobacteraceae</taxon>
        <taxon>Primorskyibacter</taxon>
    </lineage>
</organism>
<dbReference type="STRING" id="1387277.SAMN06295998_10856"/>
<feature type="domain" description="Anti-sigma factor NepR" evidence="1">
    <location>
        <begin position="12"/>
        <end position="45"/>
    </location>
</feature>
<dbReference type="InterPro" id="IPR041649">
    <property type="entry name" value="NepR"/>
</dbReference>
<reference evidence="2 3" key="1">
    <citation type="submission" date="2017-04" db="EMBL/GenBank/DDBJ databases">
        <authorList>
            <person name="Afonso C.L."/>
            <person name="Miller P.J."/>
            <person name="Scott M.A."/>
            <person name="Spackman E."/>
            <person name="Goraichik I."/>
            <person name="Dimitrov K.M."/>
            <person name="Suarez D.L."/>
            <person name="Swayne D.E."/>
        </authorList>
    </citation>
    <scope>NUCLEOTIDE SEQUENCE [LARGE SCALE GENOMIC DNA]</scope>
    <source>
        <strain evidence="2 3">CGMCC 1.12644</strain>
    </source>
</reference>
<dbReference type="RefSeq" id="WP_116599386.1">
    <property type="nucleotide sequence ID" value="NZ_FWYD01000008.1"/>
</dbReference>
<keyword evidence="3" id="KW-1185">Reference proteome</keyword>
<accession>A0A1W2CKG9</accession>
<dbReference type="OrthoDB" id="7875342at2"/>
<dbReference type="AlphaFoldDB" id="A0A1W2CKG9"/>